<dbReference type="RefSeq" id="WP_277443085.1">
    <property type="nucleotide sequence ID" value="NZ_JAKOAV010000007.1"/>
</dbReference>
<name>A0A9X4GYH3_9FIRM</name>
<dbReference type="EMBL" id="JAKOAV010000007">
    <property type="protein sequence ID" value="MDF9407835.1"/>
    <property type="molecule type" value="Genomic_DNA"/>
</dbReference>
<protein>
    <submittedName>
        <fullName evidence="2">Methyltransferase domain-containing protein</fullName>
    </submittedName>
</protein>
<keyword evidence="1" id="KW-0812">Transmembrane</keyword>
<dbReference type="InterPro" id="IPR050508">
    <property type="entry name" value="Methyltransf_Superfamily"/>
</dbReference>
<feature type="transmembrane region" description="Helical" evidence="1">
    <location>
        <begin position="200"/>
        <end position="220"/>
    </location>
</feature>
<dbReference type="InterPro" id="IPR029063">
    <property type="entry name" value="SAM-dependent_MTases_sf"/>
</dbReference>
<dbReference type="SUPFAM" id="SSF53335">
    <property type="entry name" value="S-adenosyl-L-methionine-dependent methyltransferases"/>
    <property type="match status" value="1"/>
</dbReference>
<dbReference type="GO" id="GO:0032259">
    <property type="term" value="P:methylation"/>
    <property type="evidence" value="ECO:0007669"/>
    <property type="project" value="UniProtKB-KW"/>
</dbReference>
<dbReference type="GO" id="GO:0008168">
    <property type="term" value="F:methyltransferase activity"/>
    <property type="evidence" value="ECO:0007669"/>
    <property type="project" value="UniProtKB-KW"/>
</dbReference>
<keyword evidence="1" id="KW-0472">Membrane</keyword>
<dbReference type="Gene3D" id="3.40.50.150">
    <property type="entry name" value="Vaccinia Virus protein VP39"/>
    <property type="match status" value="1"/>
</dbReference>
<keyword evidence="1" id="KW-1133">Transmembrane helix</keyword>
<gene>
    <name evidence="2" type="ORF">L7E55_05590</name>
</gene>
<keyword evidence="3" id="KW-1185">Reference proteome</keyword>
<dbReference type="Pfam" id="PF13489">
    <property type="entry name" value="Methyltransf_23"/>
    <property type="match status" value="1"/>
</dbReference>
<evidence type="ECO:0000313" key="2">
    <source>
        <dbReference type="EMBL" id="MDF9407835.1"/>
    </source>
</evidence>
<keyword evidence="2" id="KW-0808">Transferase</keyword>
<proteinExistence type="predicted"/>
<reference evidence="2" key="1">
    <citation type="submission" date="2022-02" db="EMBL/GenBank/DDBJ databases">
        <authorList>
            <person name="Leng L."/>
        </authorList>
    </citation>
    <scope>NUCLEOTIDE SEQUENCE</scope>
    <source>
        <strain evidence="2">JI</strain>
    </source>
</reference>
<dbReference type="CDD" id="cd02440">
    <property type="entry name" value="AdoMet_MTases"/>
    <property type="match status" value="1"/>
</dbReference>
<evidence type="ECO:0000256" key="1">
    <source>
        <dbReference type="SAM" id="Phobius"/>
    </source>
</evidence>
<dbReference type="AlphaFoldDB" id="A0A9X4GYH3"/>
<accession>A0A9X4GYH3</accession>
<keyword evidence="2" id="KW-0489">Methyltransferase</keyword>
<organism evidence="2 3">
    <name type="scientific">Pelotomaculum isophthalicicum JI</name>
    <dbReference type="NCBI Taxonomy" id="947010"/>
    <lineage>
        <taxon>Bacteria</taxon>
        <taxon>Bacillati</taxon>
        <taxon>Bacillota</taxon>
        <taxon>Clostridia</taxon>
        <taxon>Eubacteriales</taxon>
        <taxon>Desulfotomaculaceae</taxon>
        <taxon>Pelotomaculum</taxon>
    </lineage>
</organism>
<comment type="caution">
    <text evidence="2">The sequence shown here is derived from an EMBL/GenBank/DDBJ whole genome shotgun (WGS) entry which is preliminary data.</text>
</comment>
<dbReference type="PANTHER" id="PTHR42912">
    <property type="entry name" value="METHYLTRANSFERASE"/>
    <property type="match status" value="1"/>
</dbReference>
<dbReference type="Proteomes" id="UP001154312">
    <property type="component" value="Unassembled WGS sequence"/>
</dbReference>
<sequence length="241" mass="27778">MIKKMIKKQKYSPSWWGVFFNPYFITRRCLFQGIRALTAKIAGDGVSRWLDVGCGERPYEYLFNVKEYIGIDVEESGHHPDAKYCDIFFDGMNIPFPSESFDGIVCTQVLEHVLHSKELLREMTRALKPGGHLLLTAPFVWEEHEQPYDFTRFTRFGMMDMITRSGFEVVEQNQTAGYFGALAQMASSYLYSAAARRSNLWNMIVTAFLCAPVQILGLLLQKLLPRNNNLYLDHIILARKI</sequence>
<evidence type="ECO:0000313" key="3">
    <source>
        <dbReference type="Proteomes" id="UP001154312"/>
    </source>
</evidence>
<dbReference type="PANTHER" id="PTHR42912:SF80">
    <property type="entry name" value="METHYLTRANSFERASE DOMAIN-CONTAINING PROTEIN"/>
    <property type="match status" value="1"/>
</dbReference>